<evidence type="ECO:0000313" key="7">
    <source>
        <dbReference type="EMBL" id="KAK9803052.1"/>
    </source>
</evidence>
<dbReference type="Gene3D" id="3.30.750.24">
    <property type="entry name" value="STAS domain"/>
    <property type="match status" value="1"/>
</dbReference>
<dbReference type="InterPro" id="IPR002645">
    <property type="entry name" value="STAS_dom"/>
</dbReference>
<keyword evidence="2 5" id="KW-0812">Transmembrane</keyword>
<name>A0AAW1P411_9CHLO</name>
<feature type="transmembrane region" description="Helical" evidence="5">
    <location>
        <begin position="79"/>
        <end position="99"/>
    </location>
</feature>
<dbReference type="PROSITE" id="PS50801">
    <property type="entry name" value="STAS"/>
    <property type="match status" value="1"/>
</dbReference>
<keyword evidence="8" id="KW-1185">Reference proteome</keyword>
<dbReference type="SUPFAM" id="SSF52091">
    <property type="entry name" value="SpoIIaa-like"/>
    <property type="match status" value="1"/>
</dbReference>
<proteinExistence type="predicted"/>
<gene>
    <name evidence="7" type="ORF">WJX73_002405</name>
</gene>
<feature type="transmembrane region" description="Helical" evidence="5">
    <location>
        <begin position="296"/>
        <end position="314"/>
    </location>
</feature>
<dbReference type="EMBL" id="JALJOQ010000063">
    <property type="protein sequence ID" value="KAK9803052.1"/>
    <property type="molecule type" value="Genomic_DNA"/>
</dbReference>
<evidence type="ECO:0000313" key="8">
    <source>
        <dbReference type="Proteomes" id="UP001465755"/>
    </source>
</evidence>
<feature type="transmembrane region" description="Helical" evidence="5">
    <location>
        <begin position="225"/>
        <end position="246"/>
    </location>
</feature>
<dbReference type="InterPro" id="IPR011547">
    <property type="entry name" value="SLC26A/SulP_dom"/>
</dbReference>
<dbReference type="CDD" id="cd07042">
    <property type="entry name" value="STAS_SulP_like_sulfate_transporter"/>
    <property type="match status" value="1"/>
</dbReference>
<feature type="transmembrane region" description="Helical" evidence="5">
    <location>
        <begin position="355"/>
        <end position="379"/>
    </location>
</feature>
<feature type="transmembrane region" description="Helical" evidence="5">
    <location>
        <begin position="111"/>
        <end position="132"/>
    </location>
</feature>
<dbReference type="PANTHER" id="PTHR11814">
    <property type="entry name" value="SULFATE TRANSPORTER"/>
    <property type="match status" value="1"/>
</dbReference>
<reference evidence="7 8" key="1">
    <citation type="journal article" date="2024" name="Nat. Commun.">
        <title>Phylogenomics reveals the evolutionary origins of lichenization in chlorophyte algae.</title>
        <authorList>
            <person name="Puginier C."/>
            <person name="Libourel C."/>
            <person name="Otte J."/>
            <person name="Skaloud P."/>
            <person name="Haon M."/>
            <person name="Grisel S."/>
            <person name="Petersen M."/>
            <person name="Berrin J.G."/>
            <person name="Delaux P.M."/>
            <person name="Dal Grande F."/>
            <person name="Keller J."/>
        </authorList>
    </citation>
    <scope>NUCLEOTIDE SEQUENCE [LARGE SCALE GENOMIC DNA]</scope>
    <source>
        <strain evidence="7 8">SAG 2036</strain>
    </source>
</reference>
<comment type="subcellular location">
    <subcellularLocation>
        <location evidence="1">Membrane</location>
        <topology evidence="1">Multi-pass membrane protein</topology>
    </subcellularLocation>
</comment>
<feature type="transmembrane region" description="Helical" evidence="5">
    <location>
        <begin position="152"/>
        <end position="170"/>
    </location>
</feature>
<keyword evidence="4 5" id="KW-0472">Membrane</keyword>
<evidence type="ECO:0000256" key="3">
    <source>
        <dbReference type="ARBA" id="ARBA00022989"/>
    </source>
</evidence>
<evidence type="ECO:0000256" key="2">
    <source>
        <dbReference type="ARBA" id="ARBA00022692"/>
    </source>
</evidence>
<evidence type="ECO:0000256" key="4">
    <source>
        <dbReference type="ARBA" id="ARBA00023136"/>
    </source>
</evidence>
<accession>A0AAW1P411</accession>
<evidence type="ECO:0000259" key="6">
    <source>
        <dbReference type="PROSITE" id="PS50801"/>
    </source>
</evidence>
<dbReference type="InterPro" id="IPR001902">
    <property type="entry name" value="SLC26A/SulP_fam"/>
</dbReference>
<feature type="transmembrane region" description="Helical" evidence="5">
    <location>
        <begin position="31"/>
        <end position="47"/>
    </location>
</feature>
<comment type="caution">
    <text evidence="7">The sequence shown here is derived from an EMBL/GenBank/DDBJ whole genome shotgun (WGS) entry which is preliminary data.</text>
</comment>
<evidence type="ECO:0000256" key="5">
    <source>
        <dbReference type="SAM" id="Phobius"/>
    </source>
</evidence>
<evidence type="ECO:0000256" key="1">
    <source>
        <dbReference type="ARBA" id="ARBA00004141"/>
    </source>
</evidence>
<feature type="transmembrane region" description="Helical" evidence="5">
    <location>
        <begin position="321"/>
        <end position="343"/>
    </location>
</feature>
<dbReference type="GO" id="GO:0016020">
    <property type="term" value="C:membrane"/>
    <property type="evidence" value="ECO:0007669"/>
    <property type="project" value="UniProtKB-SubCell"/>
</dbReference>
<dbReference type="Pfam" id="PF00916">
    <property type="entry name" value="Sulfate_transp"/>
    <property type="match status" value="1"/>
</dbReference>
<dbReference type="Pfam" id="PF01740">
    <property type="entry name" value="STAS"/>
    <property type="match status" value="1"/>
</dbReference>
<sequence length="548" mass="56219">MRNDIFGGITAAVVALPLALAFGVASGMGPLAGLYGAIFVGFFAALLGGTPSQVSGPTGPMTVVTAGIAAHFPQQPECVFAVVILAGLLQILMGMLGLGQYIRLVPLSVTSGFMTGIGCIIICTQSLSLLGLSPAPSAWAALQRLPSALSNANAQAVGLGLASLAVALLTPKRVTKIVPSSLLALLLGTAASFALGLSVPVLGPIPLGNFRPSIPSITYSVLPQIGGLAITLAILGAIDSLLTSLVADSLTASFHDSDRELVGQGVGNAVAGLFGGVAGAGATMRTVVNIRAGGRTPISGALHSVVLLAVVLGLGRFAQSIPLCVLAAILLKCGLDIIDVGYLRRVPRLPRSSVLVMGVVIALTVFWDLIVAVAAGCILSSLHFTKTMAEIELDACTITSSKNIKDSSPLPSLSGLWPAELEIVRASREQVAVAKLRGVIAFNAANGLVRKLLPMVESHDLLIIDLSDVLSVDDTGALSLAQLCNQAEEMGKRVYICGANRKIMRMFTRLSVIAAGKGRLSPATPRLQSLHACLADSTPTPLPPSSYA</sequence>
<organism evidence="7 8">
    <name type="scientific">Symbiochloris irregularis</name>
    <dbReference type="NCBI Taxonomy" id="706552"/>
    <lineage>
        <taxon>Eukaryota</taxon>
        <taxon>Viridiplantae</taxon>
        <taxon>Chlorophyta</taxon>
        <taxon>core chlorophytes</taxon>
        <taxon>Trebouxiophyceae</taxon>
        <taxon>Trebouxiales</taxon>
        <taxon>Trebouxiaceae</taxon>
        <taxon>Symbiochloris</taxon>
    </lineage>
</organism>
<feature type="domain" description="STAS" evidence="6">
    <location>
        <begin position="421"/>
        <end position="537"/>
    </location>
</feature>
<dbReference type="AlphaFoldDB" id="A0AAW1P411"/>
<dbReference type="InterPro" id="IPR036513">
    <property type="entry name" value="STAS_dom_sf"/>
</dbReference>
<dbReference type="Proteomes" id="UP001465755">
    <property type="component" value="Unassembled WGS sequence"/>
</dbReference>
<protein>
    <recommendedName>
        <fullName evidence="6">STAS domain-containing protein</fullName>
    </recommendedName>
</protein>
<keyword evidence="3 5" id="KW-1133">Transmembrane helix</keyword>
<feature type="transmembrane region" description="Helical" evidence="5">
    <location>
        <begin position="182"/>
        <end position="205"/>
    </location>
</feature>
<feature type="transmembrane region" description="Helical" evidence="5">
    <location>
        <begin position="266"/>
        <end position="284"/>
    </location>
</feature>
<dbReference type="GO" id="GO:0055085">
    <property type="term" value="P:transmembrane transport"/>
    <property type="evidence" value="ECO:0007669"/>
    <property type="project" value="InterPro"/>
</dbReference>